<dbReference type="EMBL" id="JAFEJT020000019">
    <property type="protein sequence ID" value="MCH9275823.1"/>
    <property type="molecule type" value="Genomic_DNA"/>
</dbReference>
<keyword evidence="4" id="KW-0418">Kinase</keyword>
<dbReference type="PANTHER" id="PTHR24421">
    <property type="entry name" value="NITRATE/NITRITE SENSOR PROTEIN NARX-RELATED"/>
    <property type="match status" value="1"/>
</dbReference>
<evidence type="ECO:0000256" key="6">
    <source>
        <dbReference type="SAM" id="Phobius"/>
    </source>
</evidence>
<keyword evidence="8" id="KW-1185">Reference proteome</keyword>
<keyword evidence="5" id="KW-0902">Two-component regulatory system</keyword>
<feature type="transmembrane region" description="Helical" evidence="6">
    <location>
        <begin position="37"/>
        <end position="57"/>
    </location>
</feature>
<dbReference type="InterPro" id="IPR036890">
    <property type="entry name" value="HATPase_C_sf"/>
</dbReference>
<dbReference type="EC" id="2.7.13.3" evidence="2"/>
<evidence type="ECO:0000256" key="3">
    <source>
        <dbReference type="ARBA" id="ARBA00022679"/>
    </source>
</evidence>
<evidence type="ECO:0000256" key="2">
    <source>
        <dbReference type="ARBA" id="ARBA00012438"/>
    </source>
</evidence>
<feature type="transmembrane region" description="Helical" evidence="6">
    <location>
        <begin position="128"/>
        <end position="146"/>
    </location>
</feature>
<protein>
    <recommendedName>
        <fullName evidence="2">histidine kinase</fullName>
        <ecNumber evidence="2">2.7.13.3</ecNumber>
    </recommendedName>
</protein>
<feature type="transmembrane region" description="Helical" evidence="6">
    <location>
        <begin position="64"/>
        <end position="85"/>
    </location>
</feature>
<feature type="transmembrane region" description="Helical" evidence="6">
    <location>
        <begin position="97"/>
        <end position="121"/>
    </location>
</feature>
<dbReference type="Gene3D" id="3.30.565.10">
    <property type="entry name" value="Histidine kinase-like ATPase, C-terminal domain"/>
    <property type="match status" value="1"/>
</dbReference>
<keyword evidence="6" id="KW-0472">Membrane</keyword>
<evidence type="ECO:0000256" key="5">
    <source>
        <dbReference type="ARBA" id="ARBA00023012"/>
    </source>
</evidence>
<dbReference type="InterPro" id="IPR050482">
    <property type="entry name" value="Sensor_HK_TwoCompSys"/>
</dbReference>
<keyword evidence="6" id="KW-0812">Transmembrane</keyword>
<evidence type="ECO:0000256" key="1">
    <source>
        <dbReference type="ARBA" id="ARBA00000085"/>
    </source>
</evidence>
<sequence>MRDPSDDDAVASASTPAATHVRPTLRQLSAGLRTPRYSRVCAAVSLIIAAFTVWDFFIEVPESAFAACVAVVLVACILLAAAFPVPCGILLIVMDPIIVATFSTPTSWDFYGMMMAIALLAYHSTDRATIGIVAACSALLLCEVTFAHTSAIVAREIAAIIAMYALMALLGRSLRWREDRFETKRLAEAAQAKAARLEHDARIARSIHDAVSGDVSFIARVAQRHLDGDASATPQEWAQINDAAVSALNATHRIINALDDAHETHAAGQADTSYFQRLAQIVTQGEQSLRTLGFHGTSTLHVDADAATPSRRDRELACELVHELHSNVIRHGLENGDYQLSVSVGADGMQIIAVNDMRPNAAQVTLPGGHGLDFYRGQVLRRGGKFSAGIDDGQWECYAFLPARPNVAADTGDGGR</sequence>
<evidence type="ECO:0000256" key="4">
    <source>
        <dbReference type="ARBA" id="ARBA00022777"/>
    </source>
</evidence>
<organism evidence="7 8">
    <name type="scientific">Bifidobacterium amazonense</name>
    <dbReference type="NCBI Taxonomy" id="2809027"/>
    <lineage>
        <taxon>Bacteria</taxon>
        <taxon>Bacillati</taxon>
        <taxon>Actinomycetota</taxon>
        <taxon>Actinomycetes</taxon>
        <taxon>Bifidobacteriales</taxon>
        <taxon>Bifidobacteriaceae</taxon>
        <taxon>Bifidobacterium</taxon>
    </lineage>
</organism>
<proteinExistence type="predicted"/>
<name>A0ABS9VUP4_9BIFI</name>
<dbReference type="Proteomes" id="UP000710815">
    <property type="component" value="Unassembled WGS sequence"/>
</dbReference>
<keyword evidence="6" id="KW-1133">Transmembrane helix</keyword>
<evidence type="ECO:0000313" key="8">
    <source>
        <dbReference type="Proteomes" id="UP000710815"/>
    </source>
</evidence>
<reference evidence="7 8" key="1">
    <citation type="journal article" date="2021" name="Environ. Microbiol.">
        <title>Genetic insights into the dark matter of the mammalian gut microbiota through targeted genome reconstruction.</title>
        <authorList>
            <person name="Lugli G.A."/>
            <person name="Alessandri G."/>
            <person name="Milani C."/>
            <person name="Viappiani A."/>
            <person name="Fontana F."/>
            <person name="Tarracchini C."/>
            <person name="Mancabelli L."/>
            <person name="Argentini C."/>
            <person name="Ruiz L."/>
            <person name="Margolles A."/>
            <person name="van Sinderen D."/>
            <person name="Turroni F."/>
            <person name="Ventura M."/>
        </authorList>
    </citation>
    <scope>NUCLEOTIDE SEQUENCE [LARGE SCALE GENOMIC DNA]</scope>
    <source>
        <strain evidence="7 8">MA1</strain>
    </source>
</reference>
<reference evidence="7 8" key="2">
    <citation type="journal article" date="2021" name="Syst. Appl. Microbiol.">
        <title>Phylogenetic classification of ten novel species belonging to the genus Bifidobacterium comprising B. phasiani sp. nov., B. pongonis sp. nov., B. saguinibicoloris sp. nov., B. colobi sp. nov., B. simiiventris sp. nov., B. santillanense sp. nov., B. miconis sp. nov., B. amazonense sp. nov., B. pluvialisilvae sp. nov., and B. miconisargentati sp. nov.</title>
        <authorList>
            <person name="Lugli G.A."/>
            <person name="Calvete-Torre I."/>
            <person name="Alessandri G."/>
            <person name="Milani C."/>
            <person name="Turroni F."/>
            <person name="Laiolo P."/>
            <person name="Ossiprandi M.C."/>
            <person name="Margolles A."/>
            <person name="Ruiz L."/>
            <person name="Ventura M."/>
        </authorList>
    </citation>
    <scope>NUCLEOTIDE SEQUENCE [LARGE SCALE GENOMIC DNA]</scope>
    <source>
        <strain evidence="7 8">MA1</strain>
    </source>
</reference>
<dbReference type="PANTHER" id="PTHR24421:SF10">
    <property type="entry name" value="NITRATE_NITRITE SENSOR PROTEIN NARQ"/>
    <property type="match status" value="1"/>
</dbReference>
<accession>A0ABS9VUP4</accession>
<feature type="transmembrane region" description="Helical" evidence="6">
    <location>
        <begin position="152"/>
        <end position="170"/>
    </location>
</feature>
<dbReference type="RefSeq" id="WP_241513540.1">
    <property type="nucleotide sequence ID" value="NZ_JAFEJT020000019.1"/>
</dbReference>
<comment type="caution">
    <text evidence="7">The sequence shown here is derived from an EMBL/GenBank/DDBJ whole genome shotgun (WGS) entry which is preliminary data.</text>
</comment>
<keyword evidence="3" id="KW-0808">Transferase</keyword>
<gene>
    <name evidence="7" type="ORF">JS533_006000</name>
</gene>
<comment type="catalytic activity">
    <reaction evidence="1">
        <text>ATP + protein L-histidine = ADP + protein N-phospho-L-histidine.</text>
        <dbReference type="EC" id="2.7.13.3"/>
    </reaction>
</comment>
<evidence type="ECO:0000313" key="7">
    <source>
        <dbReference type="EMBL" id="MCH9275823.1"/>
    </source>
</evidence>